<dbReference type="Proteomes" id="UP001157126">
    <property type="component" value="Unassembled WGS sequence"/>
</dbReference>
<protein>
    <recommendedName>
        <fullName evidence="2">VanZ-like domain-containing protein</fullName>
    </recommendedName>
</protein>
<evidence type="ECO:0000259" key="2">
    <source>
        <dbReference type="Pfam" id="PF04892"/>
    </source>
</evidence>
<evidence type="ECO:0000256" key="1">
    <source>
        <dbReference type="SAM" id="Phobius"/>
    </source>
</evidence>
<feature type="domain" description="VanZ-like" evidence="2">
    <location>
        <begin position="17"/>
        <end position="96"/>
    </location>
</feature>
<evidence type="ECO:0000313" key="4">
    <source>
        <dbReference type="EMBL" id="GMA42494.1"/>
    </source>
</evidence>
<proteinExistence type="predicted"/>
<feature type="transmembrane region" description="Helical" evidence="1">
    <location>
        <begin position="82"/>
        <end position="104"/>
    </location>
</feature>
<feature type="transmembrane region" description="Helical" evidence="1">
    <location>
        <begin position="219"/>
        <end position="246"/>
    </location>
</feature>
<dbReference type="EMBL" id="BSUO01000001">
    <property type="protein sequence ID" value="GMA42346.1"/>
    <property type="molecule type" value="Genomic_DNA"/>
</dbReference>
<organism evidence="3 5">
    <name type="scientific">Mobilicoccus caccae</name>
    <dbReference type="NCBI Taxonomy" id="1859295"/>
    <lineage>
        <taxon>Bacteria</taxon>
        <taxon>Bacillati</taxon>
        <taxon>Actinomycetota</taxon>
        <taxon>Actinomycetes</taxon>
        <taxon>Micrococcales</taxon>
        <taxon>Dermatophilaceae</taxon>
        <taxon>Mobilicoccus</taxon>
    </lineage>
</organism>
<name>A0ABQ6IZ45_9MICO</name>
<keyword evidence="1" id="KW-0472">Membrane</keyword>
<dbReference type="PANTHER" id="PTHR36834:SF1">
    <property type="entry name" value="INTEGRAL MEMBRANE PROTEIN"/>
    <property type="match status" value="1"/>
</dbReference>
<dbReference type="EMBL" id="BSUO01000003">
    <property type="protein sequence ID" value="GMA42494.1"/>
    <property type="molecule type" value="Genomic_DNA"/>
</dbReference>
<evidence type="ECO:0000313" key="5">
    <source>
        <dbReference type="Proteomes" id="UP001157126"/>
    </source>
</evidence>
<accession>A0ABQ6IZ45</accession>
<feature type="transmembrane region" description="Helical" evidence="1">
    <location>
        <begin position="17"/>
        <end position="36"/>
    </location>
</feature>
<keyword evidence="1" id="KW-0812">Transmembrane</keyword>
<dbReference type="InterPro" id="IPR053150">
    <property type="entry name" value="Teicoplanin_resist-assoc"/>
</dbReference>
<keyword evidence="5" id="KW-1185">Reference proteome</keyword>
<dbReference type="RefSeq" id="WP_284305778.1">
    <property type="nucleotide sequence ID" value="NZ_BSUO01000001.1"/>
</dbReference>
<feature type="transmembrane region" description="Helical" evidence="1">
    <location>
        <begin position="170"/>
        <end position="188"/>
    </location>
</feature>
<feature type="transmembrane region" description="Helical" evidence="1">
    <location>
        <begin position="125"/>
        <end position="150"/>
    </location>
</feature>
<evidence type="ECO:0000313" key="3">
    <source>
        <dbReference type="EMBL" id="GMA42346.1"/>
    </source>
</evidence>
<gene>
    <name evidence="3" type="ORF">GCM10025883_43910</name>
    <name evidence="4" type="ORF">GCM10025883_45390</name>
</gene>
<reference evidence="5" key="2">
    <citation type="journal article" date="2019" name="Int. J. Syst. Evol. Microbiol.">
        <title>The Global Catalogue of Microorganisms (GCM) 10K type strain sequencing project: providing services to taxonomists for standard genome sequencing and annotation.</title>
        <authorList>
            <consortium name="The Broad Institute Genomics Platform"/>
            <consortium name="The Broad Institute Genome Sequencing Center for Infectious Disease"/>
            <person name="Wu L."/>
            <person name="Ma J."/>
        </authorList>
    </citation>
    <scope>NUCLEOTIDE SEQUENCE [LARGE SCALE GENOMIC DNA]</scope>
    <source>
        <strain evidence="5">NBRC 113072</strain>
    </source>
</reference>
<keyword evidence="1" id="KW-1133">Transmembrane helix</keyword>
<dbReference type="Pfam" id="PF04892">
    <property type="entry name" value="VanZ"/>
    <property type="match status" value="1"/>
</dbReference>
<sequence length="291" mass="30913">MPRELAGLSPIAMAKSWVVMQMVLNVALFVPLGVLGRRLGHWSAGRTVLTGAGVSLLVEATQYTGNWGLMACSYRFADVNDLITNTTGTAIGVAVAGFVPRLFADPDALVRQRESARPVTRVRRWTAMLLDAWILACAVALTWVGVFIAFGLAVGPRLEERGMSDLALELMRWAAVAVTVALAVLPTLRGSRASLGQRIVYLRPVPVRRDRPFPLVTPGLLRGVAAVGIFAGPFPVAALAVLWLVADVLWVLRDPRGLSGVVSGHDVADARAVDRAGSHAGSGATVREPVG</sequence>
<dbReference type="PANTHER" id="PTHR36834">
    <property type="entry name" value="MEMBRANE PROTEIN-RELATED"/>
    <property type="match status" value="1"/>
</dbReference>
<reference evidence="3" key="1">
    <citation type="journal article" date="2014" name="Int. J. Syst. Evol. Microbiol.">
        <title>Complete genome of a new Firmicutes species belonging to the dominant human colonic microbiota ('Ruminococcus bicirculans') reveals two chromosomes and a selective capacity to utilize plant glucans.</title>
        <authorList>
            <consortium name="NISC Comparative Sequencing Program"/>
            <person name="Wegmann U."/>
            <person name="Louis P."/>
            <person name="Goesmann A."/>
            <person name="Henrissat B."/>
            <person name="Duncan S.H."/>
            <person name="Flint H.J."/>
        </authorList>
    </citation>
    <scope>NUCLEOTIDE SEQUENCE</scope>
    <source>
        <strain evidence="3">NBRC 113072</strain>
    </source>
</reference>
<dbReference type="InterPro" id="IPR006976">
    <property type="entry name" value="VanZ-like"/>
</dbReference>
<reference evidence="3" key="3">
    <citation type="submission" date="2023-02" db="EMBL/GenBank/DDBJ databases">
        <authorList>
            <person name="Sun Q."/>
            <person name="Mori K."/>
        </authorList>
    </citation>
    <scope>NUCLEOTIDE SEQUENCE</scope>
    <source>
        <strain evidence="3">NBRC 113072</strain>
    </source>
</reference>
<comment type="caution">
    <text evidence="3">The sequence shown here is derived from an EMBL/GenBank/DDBJ whole genome shotgun (WGS) entry which is preliminary data.</text>
</comment>